<sequence length="185" mass="20784">MELGDRTPSQLLREIQNLAGTDLPDHIIHGLWLKKLNGVTQQILAVASNTPLTQQAERADKVTSVHVPNRISAVTPSPEIDTSDQIAALAAQVKTLTTAVDELMRSRGSQHSRHMSPGYQQQSRHQSPGFPPHRTKSVSRDQDDTSFRWCRIHNKYKKNARFCSNPKTCMYLNDMNERNNSPSST</sequence>
<dbReference type="PANTHER" id="PTHR33327:SF3">
    <property type="entry name" value="RNA-DIRECTED DNA POLYMERASE"/>
    <property type="match status" value="1"/>
</dbReference>
<name>A0A8D8TNT4_9HEMI</name>
<feature type="region of interest" description="Disordered" evidence="1">
    <location>
        <begin position="106"/>
        <end position="143"/>
    </location>
</feature>
<dbReference type="PANTHER" id="PTHR33327">
    <property type="entry name" value="ENDONUCLEASE"/>
    <property type="match status" value="1"/>
</dbReference>
<reference evidence="2" key="1">
    <citation type="submission" date="2021-05" db="EMBL/GenBank/DDBJ databases">
        <authorList>
            <person name="Alioto T."/>
            <person name="Alioto T."/>
            <person name="Gomez Garrido J."/>
        </authorList>
    </citation>
    <scope>NUCLEOTIDE SEQUENCE</scope>
</reference>
<dbReference type="EMBL" id="HBUF01281504">
    <property type="protein sequence ID" value="CAG6687417.1"/>
    <property type="molecule type" value="Transcribed_RNA"/>
</dbReference>
<proteinExistence type="predicted"/>
<organism evidence="2">
    <name type="scientific">Cacopsylla melanoneura</name>
    <dbReference type="NCBI Taxonomy" id="428564"/>
    <lineage>
        <taxon>Eukaryota</taxon>
        <taxon>Metazoa</taxon>
        <taxon>Ecdysozoa</taxon>
        <taxon>Arthropoda</taxon>
        <taxon>Hexapoda</taxon>
        <taxon>Insecta</taxon>
        <taxon>Pterygota</taxon>
        <taxon>Neoptera</taxon>
        <taxon>Paraneoptera</taxon>
        <taxon>Hemiptera</taxon>
        <taxon>Sternorrhyncha</taxon>
        <taxon>Psylloidea</taxon>
        <taxon>Psyllidae</taxon>
        <taxon>Psyllinae</taxon>
        <taxon>Cacopsylla</taxon>
    </lineage>
</organism>
<accession>A0A8D8TNT4</accession>
<evidence type="ECO:0000313" key="2">
    <source>
        <dbReference type="EMBL" id="CAG6687417.1"/>
    </source>
</evidence>
<dbReference type="AlphaFoldDB" id="A0A8D8TNT4"/>
<protein>
    <submittedName>
        <fullName evidence="2">Uncharacterized protein</fullName>
    </submittedName>
</protein>
<evidence type="ECO:0000256" key="1">
    <source>
        <dbReference type="SAM" id="MobiDB-lite"/>
    </source>
</evidence>